<comment type="caution">
    <text evidence="1">The sequence shown here is derived from an EMBL/GenBank/DDBJ whole genome shotgun (WGS) entry which is preliminary data.</text>
</comment>
<name>A0ABN3V806_9PSEU</name>
<accession>A0ABN3V806</accession>
<dbReference type="NCBIfam" id="NF002544">
    <property type="entry name" value="PRK02101.2-1"/>
    <property type="match status" value="1"/>
</dbReference>
<protein>
    <submittedName>
        <fullName evidence="1">Peroxide stress protein YaaA</fullName>
    </submittedName>
</protein>
<gene>
    <name evidence="1" type="primary">yaaA</name>
    <name evidence="1" type="ORF">GCM10010470_16100</name>
</gene>
<organism evidence="1 2">
    <name type="scientific">Saccharopolyspora taberi</name>
    <dbReference type="NCBI Taxonomy" id="60895"/>
    <lineage>
        <taxon>Bacteria</taxon>
        <taxon>Bacillati</taxon>
        <taxon>Actinomycetota</taxon>
        <taxon>Actinomycetes</taxon>
        <taxon>Pseudonocardiales</taxon>
        <taxon>Pseudonocardiaceae</taxon>
        <taxon>Saccharopolyspora</taxon>
    </lineage>
</organism>
<keyword evidence="2" id="KW-1185">Reference proteome</keyword>
<dbReference type="Proteomes" id="UP001500979">
    <property type="component" value="Unassembled WGS sequence"/>
</dbReference>
<dbReference type="PANTHER" id="PTHR30283">
    <property type="entry name" value="PEROXIDE STRESS RESPONSE PROTEIN YAAA"/>
    <property type="match status" value="1"/>
</dbReference>
<dbReference type="RefSeq" id="WP_344678835.1">
    <property type="nucleotide sequence ID" value="NZ_BAAAUX010000008.1"/>
</dbReference>
<dbReference type="PANTHER" id="PTHR30283:SF4">
    <property type="entry name" value="PEROXIDE STRESS RESISTANCE PROTEIN YAAA"/>
    <property type="match status" value="1"/>
</dbReference>
<dbReference type="EMBL" id="BAAAUX010000008">
    <property type="protein sequence ID" value="GAA2782882.1"/>
    <property type="molecule type" value="Genomic_DNA"/>
</dbReference>
<evidence type="ECO:0000313" key="1">
    <source>
        <dbReference type="EMBL" id="GAA2782882.1"/>
    </source>
</evidence>
<dbReference type="InterPro" id="IPR005583">
    <property type="entry name" value="YaaA"/>
</dbReference>
<evidence type="ECO:0000313" key="2">
    <source>
        <dbReference type="Proteomes" id="UP001500979"/>
    </source>
</evidence>
<proteinExistence type="predicted"/>
<sequence>MLVLLPPSETKAVGGDGGPLDLSALSHPELNPTRGKLIEALTSLAGDVPASLAALGLSERQVDEVRRNAELRDAPTAPALERYTGVLYDALDVGSLSPAERKQADTRLAVASALFGLALGTDSIPAYRLSGGSTLPGLGTLRALWRPVLEPLFADSSQLVVDLRSGAYAALARIPHAVAVRVLSEDASGKRKVVSHHNKAHKGRLARALARTSAEPESVEDVVEVAEAAGMRVEREGARGICVVVAG</sequence>
<reference evidence="1 2" key="1">
    <citation type="journal article" date="2019" name="Int. J. Syst. Evol. Microbiol.">
        <title>The Global Catalogue of Microorganisms (GCM) 10K type strain sequencing project: providing services to taxonomists for standard genome sequencing and annotation.</title>
        <authorList>
            <consortium name="The Broad Institute Genomics Platform"/>
            <consortium name="The Broad Institute Genome Sequencing Center for Infectious Disease"/>
            <person name="Wu L."/>
            <person name="Ma J."/>
        </authorList>
    </citation>
    <scope>NUCLEOTIDE SEQUENCE [LARGE SCALE GENOMIC DNA]</scope>
    <source>
        <strain evidence="1 2">JCM 9383</strain>
    </source>
</reference>
<dbReference type="Pfam" id="PF03883">
    <property type="entry name" value="H2O2_YaaD"/>
    <property type="match status" value="1"/>
</dbReference>